<evidence type="ECO:0000256" key="2">
    <source>
        <dbReference type="ARBA" id="ARBA00022857"/>
    </source>
</evidence>
<dbReference type="AlphaFoldDB" id="A0A364L2Z2"/>
<reference evidence="5 6" key="1">
    <citation type="journal article" date="2017" name="Biotechnol. Biofuels">
        <title>Differential beta-glucosidase expression as a function of carbon source availability in Talaromyces amestolkiae: a genomic and proteomic approach.</title>
        <authorList>
            <person name="de Eugenio L.I."/>
            <person name="Mendez-Liter J.A."/>
            <person name="Nieto-Dominguez M."/>
            <person name="Alonso L."/>
            <person name="Gil-Munoz J."/>
            <person name="Barriuso J."/>
            <person name="Prieto A."/>
            <person name="Martinez M.J."/>
        </authorList>
    </citation>
    <scope>NUCLEOTIDE SEQUENCE [LARGE SCALE GENOMIC DNA]</scope>
    <source>
        <strain evidence="5 6">CIB</strain>
    </source>
</reference>
<evidence type="ECO:0000256" key="3">
    <source>
        <dbReference type="SAM" id="Phobius"/>
    </source>
</evidence>
<evidence type="ECO:0000313" key="5">
    <source>
        <dbReference type="EMBL" id="RAO70179.1"/>
    </source>
</evidence>
<organism evidence="5 6">
    <name type="scientific">Talaromyces amestolkiae</name>
    <dbReference type="NCBI Taxonomy" id="1196081"/>
    <lineage>
        <taxon>Eukaryota</taxon>
        <taxon>Fungi</taxon>
        <taxon>Dikarya</taxon>
        <taxon>Ascomycota</taxon>
        <taxon>Pezizomycotina</taxon>
        <taxon>Eurotiomycetes</taxon>
        <taxon>Eurotiomycetidae</taxon>
        <taxon>Eurotiales</taxon>
        <taxon>Trichocomaceae</taxon>
        <taxon>Talaromyces</taxon>
        <taxon>Talaromyces sect. Talaromyces</taxon>
    </lineage>
</organism>
<proteinExistence type="inferred from homology"/>
<feature type="domain" description="NmrA-like" evidence="4">
    <location>
        <begin position="662"/>
        <end position="965"/>
    </location>
</feature>
<dbReference type="EMBL" id="MIKG01000011">
    <property type="protein sequence ID" value="RAO70179.1"/>
    <property type="molecule type" value="Genomic_DNA"/>
</dbReference>
<dbReference type="RefSeq" id="XP_040734695.1">
    <property type="nucleotide sequence ID" value="XM_040878750.1"/>
</dbReference>
<feature type="transmembrane region" description="Helical" evidence="3">
    <location>
        <begin position="62"/>
        <end position="82"/>
    </location>
</feature>
<dbReference type="GO" id="GO:0005634">
    <property type="term" value="C:nucleus"/>
    <property type="evidence" value="ECO:0007669"/>
    <property type="project" value="TreeGrafter"/>
</dbReference>
<evidence type="ECO:0000256" key="1">
    <source>
        <dbReference type="ARBA" id="ARBA00006328"/>
    </source>
</evidence>
<dbReference type="GeneID" id="63795407"/>
<evidence type="ECO:0000313" key="6">
    <source>
        <dbReference type="Proteomes" id="UP000249363"/>
    </source>
</evidence>
<keyword evidence="3" id="KW-0812">Transmembrane</keyword>
<dbReference type="STRING" id="1196081.A0A364L2Z2"/>
<protein>
    <recommendedName>
        <fullName evidence="4">NmrA-like domain-containing protein</fullName>
    </recommendedName>
</protein>
<dbReference type="Gene3D" id="3.90.25.10">
    <property type="entry name" value="UDP-galactose 4-epimerase, domain 1"/>
    <property type="match status" value="1"/>
</dbReference>
<dbReference type="OrthoDB" id="3358371at2759"/>
<dbReference type="InterPro" id="IPR051164">
    <property type="entry name" value="NmrA-like_oxidored"/>
</dbReference>
<accession>A0A364L2Z2</accession>
<dbReference type="PANTHER" id="PTHR42748">
    <property type="entry name" value="NITROGEN METABOLITE REPRESSION PROTEIN NMRA FAMILY MEMBER"/>
    <property type="match status" value="1"/>
</dbReference>
<dbReference type="InterPro" id="IPR010775">
    <property type="entry name" value="DUF1365"/>
</dbReference>
<comment type="caution">
    <text evidence="5">The sequence shown here is derived from an EMBL/GenBank/DDBJ whole genome shotgun (WGS) entry which is preliminary data.</text>
</comment>
<dbReference type="PANTHER" id="PTHR42748:SF26">
    <property type="entry name" value="NMRA-LIKE DOMAIN-CONTAINING PROTEIN"/>
    <property type="match status" value="1"/>
</dbReference>
<dbReference type="InterPro" id="IPR036291">
    <property type="entry name" value="NAD(P)-bd_dom_sf"/>
</dbReference>
<dbReference type="SUPFAM" id="SSF51735">
    <property type="entry name" value="NAD(P)-binding Rossmann-fold domains"/>
    <property type="match status" value="1"/>
</dbReference>
<keyword evidence="3" id="KW-0472">Membrane</keyword>
<keyword evidence="2" id="KW-0521">NADP</keyword>
<dbReference type="Pfam" id="PF07103">
    <property type="entry name" value="DUF1365"/>
    <property type="match status" value="1"/>
</dbReference>
<evidence type="ECO:0000259" key="4">
    <source>
        <dbReference type="Pfam" id="PF05368"/>
    </source>
</evidence>
<gene>
    <name evidence="5" type="ORF">BHQ10_006191</name>
</gene>
<dbReference type="Pfam" id="PF05368">
    <property type="entry name" value="NmrA"/>
    <property type="match status" value="1"/>
</dbReference>
<comment type="similarity">
    <text evidence="1">Belongs to the NmrA-type oxidoreductase family.</text>
</comment>
<sequence>MNSPTSYSFLPLTLVSFSSSVSIFRSFRSDSTSLIKDLAFVCFLAIIDALQQLGWWSFLTEVLPLSTLAFASIVFLWVVAVAHIQRKVLLWFHDDDLEQEKCLLGKPLLFPSQLTHARMFPEKYHYGIDYFLIGMPVGFRGHIGALISFDSGESNPCDGPYKSSIIRIFRKFIWFGMDSSQYLYRGDGHLSLKQKLKHFLISQGENPADYPHAYLIGIPQFCLWTKSPISYWYLYSPSKELSAVIMEINNSYGEKKNVFFRVTREEASVFEKSKIATTVSTTTGRGLRGDQTIQFMSSAPTAKYYKGSWAKDIFASPFEKVEGWFSLRFMDPLDPSPEKGGPLHSNMTLMTPEGKPKISSRLLSCGTPVDPLLEPSWGLTIFLLKWSFVIPASIGRIVVEALRIRFRGNLPYLNKPDVKKNNIPRNASKPERVLEQFFRMYLFDLVDQCPFPLEIVYTPAKCLGLHPITRRSPVKTYTSAPPASLMIQPLTPEFYTNIIDYSDALTGLETESESLPQYSDPISQRVFVSDMSIVQKLIGLDSNSSVTVNNKCLQSCSGSAHAYGWNATTTPSGQSFMGHFTNTKCSQTMRITYRVACIHFYLTKKLAWGSYKLMSIYGLLFRAISMRLICKGFVRYLQCNSTPGWNRNVILMLGICYLLARGSSVAHTFLSLPGWKVRGISRNTSSPTAQTLIAKGVEIIQADLDDEKSLYPAFEGANVIFSNTDFFAHFWGALASGNKSSLQYAYDREVEQGINIARVAASPSVISTLDRFVYSSLSDARKWSNGKFLHSWHNNSKVDVIKTIETQFLELAKRMSLVQLGHYVTNWKTFPPMAPQKKADGSFVVKRTFSPELKMPFVVPQADTGEFVKALVLDLPVGTEVLAASEFLTLPEWTEIWANSLGVKAVYEHVSPKEFFSGVPDEVEKEFTETFTYVDEFGFTGGDPAVLTAEQLHSKLSLTSMEEYIRNEDWSSVL</sequence>
<dbReference type="Gene3D" id="3.40.50.720">
    <property type="entry name" value="NAD(P)-binding Rossmann-like Domain"/>
    <property type="match status" value="1"/>
</dbReference>
<keyword evidence="6" id="KW-1185">Reference proteome</keyword>
<dbReference type="InterPro" id="IPR008030">
    <property type="entry name" value="NmrA-like"/>
</dbReference>
<keyword evidence="3" id="KW-1133">Transmembrane helix</keyword>
<dbReference type="Proteomes" id="UP000249363">
    <property type="component" value="Unassembled WGS sequence"/>
</dbReference>
<feature type="transmembrane region" description="Helical" evidence="3">
    <location>
        <begin position="6"/>
        <end position="26"/>
    </location>
</feature>
<name>A0A364L2Z2_TALAM</name>